<dbReference type="GO" id="GO:0046654">
    <property type="term" value="P:tetrahydrofolate biosynthetic process"/>
    <property type="evidence" value="ECO:0007669"/>
    <property type="project" value="InterPro"/>
</dbReference>
<evidence type="ECO:0000259" key="9">
    <source>
        <dbReference type="Pfam" id="PF01227"/>
    </source>
</evidence>
<keyword evidence="11" id="KW-1185">Reference proteome</keyword>
<organism evidence="10 11">
    <name type="scientific">Geodia barretti</name>
    <name type="common">Barrett's horny sponge</name>
    <dbReference type="NCBI Taxonomy" id="519541"/>
    <lineage>
        <taxon>Eukaryota</taxon>
        <taxon>Metazoa</taxon>
        <taxon>Porifera</taxon>
        <taxon>Demospongiae</taxon>
        <taxon>Heteroscleromorpha</taxon>
        <taxon>Tetractinellida</taxon>
        <taxon>Astrophorina</taxon>
        <taxon>Geodiidae</taxon>
        <taxon>Geodia</taxon>
    </lineage>
</organism>
<feature type="domain" description="GTP cyclohydrolase I" evidence="9">
    <location>
        <begin position="1"/>
        <end position="131"/>
    </location>
</feature>
<comment type="caution">
    <text evidence="10">The sequence shown here is derived from an EMBL/GenBank/DDBJ whole genome shotgun (WGS) entry which is preliminary data.</text>
</comment>
<evidence type="ECO:0000256" key="2">
    <source>
        <dbReference type="ARBA" id="ARBA00005080"/>
    </source>
</evidence>
<dbReference type="EMBL" id="CASHTH010001687">
    <property type="protein sequence ID" value="CAI8018247.1"/>
    <property type="molecule type" value="Genomic_DNA"/>
</dbReference>
<evidence type="ECO:0000256" key="3">
    <source>
        <dbReference type="ARBA" id="ARBA00008085"/>
    </source>
</evidence>
<dbReference type="PROSITE" id="PS00860">
    <property type="entry name" value="GTP_CYCLOHYDROL_1_2"/>
    <property type="match status" value="1"/>
</dbReference>
<dbReference type="GO" id="GO:0008270">
    <property type="term" value="F:zinc ion binding"/>
    <property type="evidence" value="ECO:0007669"/>
    <property type="project" value="TreeGrafter"/>
</dbReference>
<dbReference type="InterPro" id="IPR020602">
    <property type="entry name" value="GTP_CycHdrlase_I_dom"/>
</dbReference>
<dbReference type="Gene3D" id="3.30.1130.10">
    <property type="match status" value="1"/>
</dbReference>
<dbReference type="FunFam" id="3.30.1130.10:FF:000001">
    <property type="entry name" value="GTP cyclohydrolase 1"/>
    <property type="match status" value="1"/>
</dbReference>
<dbReference type="NCBIfam" id="NF006826">
    <property type="entry name" value="PRK09347.1-3"/>
    <property type="match status" value="1"/>
</dbReference>
<evidence type="ECO:0000313" key="11">
    <source>
        <dbReference type="Proteomes" id="UP001174909"/>
    </source>
</evidence>
<evidence type="ECO:0000256" key="8">
    <source>
        <dbReference type="ARBA" id="ARBA00030854"/>
    </source>
</evidence>
<evidence type="ECO:0000256" key="1">
    <source>
        <dbReference type="ARBA" id="ARBA00001052"/>
    </source>
</evidence>
<dbReference type="AlphaFoldDB" id="A0AA35RW10"/>
<protein>
    <recommendedName>
        <fullName evidence="5">GTP cyclohydrolase 1</fullName>
        <ecNumber evidence="4">3.5.4.16</ecNumber>
    </recommendedName>
    <alternativeName>
        <fullName evidence="8">GTP cyclohydrolase I</fullName>
    </alternativeName>
</protein>
<accession>A0AA35RW10</accession>
<dbReference type="GO" id="GO:0003934">
    <property type="term" value="F:GTP cyclohydrolase I activity"/>
    <property type="evidence" value="ECO:0007669"/>
    <property type="project" value="UniProtKB-EC"/>
</dbReference>
<comment type="pathway">
    <text evidence="2">Cofactor biosynthesis; 7,8-dihydroneopterin triphosphate biosynthesis; 7,8-dihydroneopterin triphosphate from GTP: step 1/1.</text>
</comment>
<keyword evidence="6" id="KW-0378">Hydrolase</keyword>
<evidence type="ECO:0000256" key="5">
    <source>
        <dbReference type="ARBA" id="ARBA00017272"/>
    </source>
</evidence>
<dbReference type="InterPro" id="IPR018234">
    <property type="entry name" value="GTP_CycHdrlase_I_CS"/>
</dbReference>
<dbReference type="SUPFAM" id="SSF55620">
    <property type="entry name" value="Tetrahydrobiopterin biosynthesis enzymes-like"/>
    <property type="match status" value="1"/>
</dbReference>
<evidence type="ECO:0000256" key="4">
    <source>
        <dbReference type="ARBA" id="ARBA00012715"/>
    </source>
</evidence>
<dbReference type="PANTHER" id="PTHR11109:SF7">
    <property type="entry name" value="GTP CYCLOHYDROLASE 1"/>
    <property type="match status" value="1"/>
</dbReference>
<evidence type="ECO:0000256" key="7">
    <source>
        <dbReference type="ARBA" id="ARBA00023007"/>
    </source>
</evidence>
<dbReference type="InterPro" id="IPR001474">
    <property type="entry name" value="GTP_CycHdrlase_I"/>
</dbReference>
<dbReference type="PANTHER" id="PTHR11109">
    <property type="entry name" value="GTP CYCLOHYDROLASE I"/>
    <property type="match status" value="1"/>
</dbReference>
<dbReference type="GO" id="GO:0005525">
    <property type="term" value="F:GTP binding"/>
    <property type="evidence" value="ECO:0007669"/>
    <property type="project" value="TreeGrafter"/>
</dbReference>
<proteinExistence type="inferred from homology"/>
<dbReference type="GO" id="GO:0005737">
    <property type="term" value="C:cytoplasm"/>
    <property type="evidence" value="ECO:0007669"/>
    <property type="project" value="TreeGrafter"/>
</dbReference>
<dbReference type="Pfam" id="PF01227">
    <property type="entry name" value="GTP_cyclohydroI"/>
    <property type="match status" value="1"/>
</dbReference>
<comment type="catalytic activity">
    <reaction evidence="1">
        <text>GTP + H2O = 7,8-dihydroneopterin 3'-triphosphate + formate + H(+)</text>
        <dbReference type="Rhea" id="RHEA:17473"/>
        <dbReference type="ChEBI" id="CHEBI:15377"/>
        <dbReference type="ChEBI" id="CHEBI:15378"/>
        <dbReference type="ChEBI" id="CHEBI:15740"/>
        <dbReference type="ChEBI" id="CHEBI:37565"/>
        <dbReference type="ChEBI" id="CHEBI:58462"/>
        <dbReference type="EC" id="3.5.4.16"/>
    </reaction>
</comment>
<gene>
    <name evidence="10" type="ORF">GBAR_LOCUS11045</name>
</gene>
<keyword evidence="7" id="KW-0783">Tetrahydrobiopterin biosynthesis</keyword>
<evidence type="ECO:0000256" key="6">
    <source>
        <dbReference type="ARBA" id="ARBA00022801"/>
    </source>
</evidence>
<dbReference type="EC" id="3.5.4.16" evidence="4"/>
<evidence type="ECO:0000313" key="10">
    <source>
        <dbReference type="EMBL" id="CAI8018247.1"/>
    </source>
</evidence>
<reference evidence="10" key="1">
    <citation type="submission" date="2023-03" db="EMBL/GenBank/DDBJ databases">
        <authorList>
            <person name="Steffen K."/>
            <person name="Cardenas P."/>
        </authorList>
    </citation>
    <scope>NUCLEOTIDE SEQUENCE</scope>
</reference>
<dbReference type="GO" id="GO:0006729">
    <property type="term" value="P:tetrahydrobiopterin biosynthetic process"/>
    <property type="evidence" value="ECO:0007669"/>
    <property type="project" value="UniProtKB-KW"/>
</dbReference>
<dbReference type="InterPro" id="IPR043133">
    <property type="entry name" value="GTP-CH-I_C/QueF"/>
</dbReference>
<dbReference type="Proteomes" id="UP001174909">
    <property type="component" value="Unassembled WGS sequence"/>
</dbReference>
<sequence>MYGELFSGVGTDPAAEIDAIFSDDVTHDPVLVADLPFYSMCEHHLLPFFGRASLVYVPDRHIAGISKIARALETTARRLQVQERLTGQLADAVMFRVKPLAVACRVEAEHLCMSMRGIQKPGHRVITTAIRQGPGGGENGATPAYTPSDLLGLLNNRG</sequence>
<name>A0AA35RW10_GEOBA</name>
<comment type="similarity">
    <text evidence="3">Belongs to the GTP cyclohydrolase I family.</text>
</comment>